<evidence type="ECO:0000259" key="4">
    <source>
        <dbReference type="PROSITE" id="PS50111"/>
    </source>
</evidence>
<evidence type="ECO:0000313" key="6">
    <source>
        <dbReference type="Proteomes" id="UP000002730"/>
    </source>
</evidence>
<dbReference type="Pfam" id="PF00015">
    <property type="entry name" value="MCPsignal"/>
    <property type="match status" value="1"/>
</dbReference>
<dbReference type="PROSITE" id="PS50111">
    <property type="entry name" value="CHEMOTAXIS_TRANSDUC_2"/>
    <property type="match status" value="1"/>
</dbReference>
<dbReference type="eggNOG" id="COG0840">
    <property type="taxonomic scope" value="Bacteria"/>
</dbReference>
<proteinExistence type="predicted"/>
<protein>
    <submittedName>
        <fullName evidence="5">Methyl-accepting chemotaxis sensory transducer</fullName>
    </submittedName>
</protein>
<dbReference type="RefSeq" id="WP_010075722.1">
    <property type="nucleotide sequence ID" value="NC_014393.1"/>
</dbReference>
<dbReference type="OrthoDB" id="1062at2"/>
<keyword evidence="3" id="KW-0472">Membrane</keyword>
<dbReference type="Gene3D" id="1.10.287.950">
    <property type="entry name" value="Methyl-accepting chemotaxis protein"/>
    <property type="match status" value="1"/>
</dbReference>
<evidence type="ECO:0000256" key="3">
    <source>
        <dbReference type="SAM" id="Phobius"/>
    </source>
</evidence>
<keyword evidence="6" id="KW-1185">Reference proteome</keyword>
<dbReference type="PANTHER" id="PTHR32089:SF112">
    <property type="entry name" value="LYSOZYME-LIKE PROTEIN-RELATED"/>
    <property type="match status" value="1"/>
</dbReference>
<reference evidence="5 6" key="1">
    <citation type="submission" date="2010-08" db="EMBL/GenBank/DDBJ databases">
        <title>Complete sequence of Clostridium cellulovorans 743B.</title>
        <authorList>
            <consortium name="US DOE Joint Genome Institute"/>
            <person name="Lucas S."/>
            <person name="Copeland A."/>
            <person name="Lapidus A."/>
            <person name="Cheng J.-F."/>
            <person name="Bruce D."/>
            <person name="Goodwin L."/>
            <person name="Pitluck S."/>
            <person name="Chertkov O."/>
            <person name="Detter J.C."/>
            <person name="Han C."/>
            <person name="Tapia R."/>
            <person name="Land M."/>
            <person name="Hauser L."/>
            <person name="Chang Y.-J."/>
            <person name="Jeffries C."/>
            <person name="Kyrpides N."/>
            <person name="Ivanova N."/>
            <person name="Mikhailova N."/>
            <person name="Hemme C.L."/>
            <person name="Woyke T."/>
        </authorList>
    </citation>
    <scope>NUCLEOTIDE SEQUENCE [LARGE SCALE GENOMIC DNA]</scope>
    <source>
        <strain evidence="6">ATCC 35296 / DSM 3052 / OCM 3 / 743B</strain>
    </source>
</reference>
<organism evidence="5 6">
    <name type="scientific">Clostridium cellulovorans (strain ATCC 35296 / DSM 3052 / OCM 3 / 743B)</name>
    <dbReference type="NCBI Taxonomy" id="573061"/>
    <lineage>
        <taxon>Bacteria</taxon>
        <taxon>Bacillati</taxon>
        <taxon>Bacillota</taxon>
        <taxon>Clostridia</taxon>
        <taxon>Eubacteriales</taxon>
        <taxon>Clostridiaceae</taxon>
        <taxon>Clostridium</taxon>
    </lineage>
</organism>
<evidence type="ECO:0000256" key="2">
    <source>
        <dbReference type="PROSITE-ProRule" id="PRU00284"/>
    </source>
</evidence>
<dbReference type="AlphaFoldDB" id="D9SSW4"/>
<dbReference type="Proteomes" id="UP000002730">
    <property type="component" value="Chromosome"/>
</dbReference>
<evidence type="ECO:0000313" key="5">
    <source>
        <dbReference type="EMBL" id="ADL52626.1"/>
    </source>
</evidence>
<evidence type="ECO:0000256" key="1">
    <source>
        <dbReference type="ARBA" id="ARBA00023224"/>
    </source>
</evidence>
<dbReference type="InterPro" id="IPR004089">
    <property type="entry name" value="MCPsignal_dom"/>
</dbReference>
<dbReference type="GO" id="GO:0007165">
    <property type="term" value="P:signal transduction"/>
    <property type="evidence" value="ECO:0007669"/>
    <property type="project" value="UniProtKB-KW"/>
</dbReference>
<keyword evidence="3" id="KW-1133">Transmembrane helix</keyword>
<feature type="transmembrane region" description="Helical" evidence="3">
    <location>
        <begin position="15"/>
        <end position="34"/>
    </location>
</feature>
<gene>
    <name evidence="5" type="ordered locus">Clocel_2933</name>
</gene>
<accession>D9SSW4</accession>
<keyword evidence="1 2" id="KW-0807">Transducer</keyword>
<dbReference type="SUPFAM" id="SSF58104">
    <property type="entry name" value="Methyl-accepting chemotaxis protein (MCP) signaling domain"/>
    <property type="match status" value="1"/>
</dbReference>
<dbReference type="KEGG" id="ccb:Clocel_2933"/>
<dbReference type="HOGENOM" id="CLU_000445_107_19_9"/>
<keyword evidence="3" id="KW-0812">Transmembrane</keyword>
<sequence length="582" mass="65232">MGKMNFNNVKLSVKMFVSILIPILSLILVTIFSVKYINKVHHDLVQQVYEEAHQSEYWLFNADRDFYQALVAQMEMEDTKDSESLKNAKEDYIDNKNQTLERVDKAKEILLTNSSRFADMTKKDSNATMTQLFDNFYEDFEAWSKLFDEDKNEFIDKEKYLEKFSSARENINGIEEILDEYNLIVIDESENRVNSITTIIILISLSTILFSTFAGLYLIFNVKKRTDIAIGLMRKTADFDLQYDSSYEKYTKEKDEFAEIINSESIVRKELRTIIEKVVDETSTLKTVINSTNSNMASLGEEIEDISATTEELSAGMEETAASTEEISATTSEIKNALEDISDKALLGAKSVEEISQRASELKNNFTLSYQNSNKVYVNVKEKLEQALAQSKTVEQINALADSILQITSQTNLLALNAAIEAARAGEAGKGFAVVADEIRKLAETSKDTATQIQEITKVVTDSVENLSENSNKLLNFVQNDVTTDYQTMLSATEQYQLDANLVNEIVSDFSATSEELLSSIENMVETMHGIAEATNEGATGTTSIAEKVSSIVNSANDVKENIDATKEGSNLLNEMVSKFQV</sequence>
<name>D9SSW4_CLOC7</name>
<feature type="transmembrane region" description="Helical" evidence="3">
    <location>
        <begin position="199"/>
        <end position="220"/>
    </location>
</feature>
<dbReference type="EMBL" id="CP002160">
    <property type="protein sequence ID" value="ADL52626.1"/>
    <property type="molecule type" value="Genomic_DNA"/>
</dbReference>
<feature type="domain" description="Methyl-accepting transducer" evidence="4">
    <location>
        <begin position="295"/>
        <end position="553"/>
    </location>
</feature>
<dbReference type="GO" id="GO:0016020">
    <property type="term" value="C:membrane"/>
    <property type="evidence" value="ECO:0007669"/>
    <property type="project" value="InterPro"/>
</dbReference>
<dbReference type="STRING" id="573061.Clocel_2933"/>
<dbReference type="SMART" id="SM00283">
    <property type="entry name" value="MA"/>
    <property type="match status" value="1"/>
</dbReference>
<dbReference type="PANTHER" id="PTHR32089">
    <property type="entry name" value="METHYL-ACCEPTING CHEMOTAXIS PROTEIN MCPB"/>
    <property type="match status" value="1"/>
</dbReference>